<dbReference type="AlphaFoldDB" id="A1HRB3"/>
<dbReference type="NCBIfam" id="TIGR00785">
    <property type="entry name" value="dass"/>
    <property type="match status" value="1"/>
</dbReference>
<feature type="transmembrane region" description="Helical" evidence="6">
    <location>
        <begin position="278"/>
        <end position="296"/>
    </location>
</feature>
<feature type="transmembrane region" description="Helical" evidence="6">
    <location>
        <begin position="360"/>
        <end position="381"/>
    </location>
</feature>
<keyword evidence="5 6" id="KW-0472">Membrane</keyword>
<dbReference type="GO" id="GO:0022857">
    <property type="term" value="F:transmembrane transporter activity"/>
    <property type="evidence" value="ECO:0007669"/>
    <property type="project" value="InterPro"/>
</dbReference>
<dbReference type="eggNOG" id="COG0471">
    <property type="taxonomic scope" value="Bacteria"/>
</dbReference>
<feature type="transmembrane region" description="Helical" evidence="6">
    <location>
        <begin position="193"/>
        <end position="212"/>
    </location>
</feature>
<feature type="transmembrane region" description="Helical" evidence="6">
    <location>
        <begin position="452"/>
        <end position="472"/>
    </location>
</feature>
<feature type="transmembrane region" description="Helical" evidence="6">
    <location>
        <begin position="42"/>
        <end position="58"/>
    </location>
</feature>
<evidence type="ECO:0000256" key="3">
    <source>
        <dbReference type="ARBA" id="ARBA00022692"/>
    </source>
</evidence>
<feature type="transmembrane region" description="Helical" evidence="6">
    <location>
        <begin position="331"/>
        <end position="354"/>
    </location>
</feature>
<name>A1HRB3_9FIRM</name>
<comment type="similarity">
    <text evidence="2">Belongs to the SLC13A/DASS transporter (TC 2.A.47) family. DIT1 subfamily.</text>
</comment>
<dbReference type="GO" id="GO:0016020">
    <property type="term" value="C:membrane"/>
    <property type="evidence" value="ECO:0007669"/>
    <property type="project" value="UniProtKB-SubCell"/>
</dbReference>
<evidence type="ECO:0000256" key="4">
    <source>
        <dbReference type="ARBA" id="ARBA00022989"/>
    </source>
</evidence>
<dbReference type="InterPro" id="IPR030676">
    <property type="entry name" value="CitT-rel"/>
</dbReference>
<keyword evidence="3 6" id="KW-0812">Transmembrane</keyword>
<evidence type="ECO:0000313" key="7">
    <source>
        <dbReference type="EMBL" id="EAX47428.1"/>
    </source>
</evidence>
<evidence type="ECO:0000256" key="5">
    <source>
        <dbReference type="ARBA" id="ARBA00023136"/>
    </source>
</evidence>
<evidence type="ECO:0000256" key="6">
    <source>
        <dbReference type="SAM" id="Phobius"/>
    </source>
</evidence>
<evidence type="ECO:0000313" key="8">
    <source>
        <dbReference type="Proteomes" id="UP000005139"/>
    </source>
</evidence>
<dbReference type="PROSITE" id="PS50062">
    <property type="entry name" value="BCL2_FAMILY"/>
    <property type="match status" value="1"/>
</dbReference>
<feature type="transmembrane region" description="Helical" evidence="6">
    <location>
        <begin position="92"/>
        <end position="112"/>
    </location>
</feature>
<dbReference type="PIRSF" id="PIRSF002457">
    <property type="entry name" value="DASS"/>
    <property type="match status" value="1"/>
</dbReference>
<sequence length="478" mass="51641">MHYIHILLGGSIHEQSCSRPYRSCCRRRTLAVARPGRPQPQAWHLLAIFVATILGFILQPLPIGSVAFISITFTALAGVLKPAEALSGFSNTTIWLIVAAFLFAKGFIKTGLGRRIAYMLIRAIGDSTLKLGYTLALSDLIISPATPSNTARAGGILFPIVRSLSTAFGSEPGPTARKVGAFLMQTEYQANTITSAMFMTSMAGNPLIALLAAKTLNIQISWGLWALAAAVPGLISLLVVPYFLYKFYPPEITKTPEAKTLAAEELAKMGPMSWGEKIVALVFVGALALWSTSQYTKLDATVVAMLGVAVMMITKVLEWKDILDEKGAWDTMVWMGSLIGLADYLSKLGFIPWFAKTVSAGIAGIPWIQAFFVLLVVYMYAHYGFASLVAHITAMYAAFASVAVAAGAPAYLVALALAFMSNLCMSLTHYAAGPAPIYFGAGYIDQGTWWKLGFIISVINMVIWVGIGAIWWKVLGLW</sequence>
<reference evidence="7 8" key="1">
    <citation type="submission" date="2007-01" db="EMBL/GenBank/DDBJ databases">
        <title>Annotation of the draft genome assembly of Thermosinus carboxydivorans Nor1.</title>
        <authorList>
            <consortium name="US DOE Joint Genome Institute (JGI-ORNL)"/>
            <person name="Larimer F."/>
            <person name="Land M."/>
            <person name="Hauser L."/>
        </authorList>
    </citation>
    <scope>NUCLEOTIDE SEQUENCE [LARGE SCALE GENOMIC DNA]</scope>
    <source>
        <strain evidence="7 8">Nor1</strain>
    </source>
</reference>
<dbReference type="InterPro" id="IPR002475">
    <property type="entry name" value="Bcl2-like"/>
</dbReference>
<feature type="transmembrane region" description="Helical" evidence="6">
    <location>
        <begin position="302"/>
        <end position="319"/>
    </location>
</feature>
<dbReference type="Pfam" id="PF00939">
    <property type="entry name" value="Na_sulph_symp"/>
    <property type="match status" value="1"/>
</dbReference>
<keyword evidence="4 6" id="KW-1133">Transmembrane helix</keyword>
<proteinExistence type="inferred from homology"/>
<dbReference type="EMBL" id="AAWL01000010">
    <property type="protein sequence ID" value="EAX47428.1"/>
    <property type="molecule type" value="Genomic_DNA"/>
</dbReference>
<protein>
    <submittedName>
        <fullName evidence="7">Anion transporter</fullName>
    </submittedName>
</protein>
<accession>A1HRB3</accession>
<dbReference type="InterPro" id="IPR001898">
    <property type="entry name" value="SLC13A/DASS"/>
</dbReference>
<organism evidence="7 8">
    <name type="scientific">Thermosinus carboxydivorans Nor1</name>
    <dbReference type="NCBI Taxonomy" id="401526"/>
    <lineage>
        <taxon>Bacteria</taxon>
        <taxon>Bacillati</taxon>
        <taxon>Bacillota</taxon>
        <taxon>Negativicutes</taxon>
        <taxon>Selenomonadales</taxon>
        <taxon>Sporomusaceae</taxon>
        <taxon>Thermosinus</taxon>
    </lineage>
</organism>
<comment type="caution">
    <text evidence="7">The sequence shown here is derived from an EMBL/GenBank/DDBJ whole genome shotgun (WGS) entry which is preliminary data.</text>
</comment>
<keyword evidence="8" id="KW-1185">Reference proteome</keyword>
<comment type="subcellular location">
    <subcellularLocation>
        <location evidence="1">Membrane</location>
        <topology evidence="1">Multi-pass membrane protein</topology>
    </subcellularLocation>
</comment>
<feature type="transmembrane region" description="Helical" evidence="6">
    <location>
        <begin position="224"/>
        <end position="245"/>
    </location>
</feature>
<reference evidence="7 8" key="2">
    <citation type="submission" date="2007-01" db="EMBL/GenBank/DDBJ databases">
        <title>Sequencing of the draft genome and assembly of Thermosinus carboxydivorans Nor1.</title>
        <authorList>
            <consortium name="US DOE Joint Genome Institute (JGI-PGF)"/>
            <person name="Copeland A."/>
            <person name="Lucas S."/>
            <person name="Lapidus A."/>
            <person name="Barry K."/>
            <person name="Glavina del Rio T."/>
            <person name="Dalin E."/>
            <person name="Tice H."/>
            <person name="Bruce D."/>
            <person name="Pitluck S."/>
            <person name="Richardson P."/>
        </authorList>
    </citation>
    <scope>NUCLEOTIDE SEQUENCE [LARGE SCALE GENOMIC DNA]</scope>
    <source>
        <strain evidence="7 8">Nor1</strain>
    </source>
</reference>
<evidence type="ECO:0000256" key="1">
    <source>
        <dbReference type="ARBA" id="ARBA00004141"/>
    </source>
</evidence>
<dbReference type="Proteomes" id="UP000005139">
    <property type="component" value="Unassembled WGS sequence"/>
</dbReference>
<evidence type="ECO:0000256" key="2">
    <source>
        <dbReference type="ARBA" id="ARBA00007349"/>
    </source>
</evidence>
<dbReference type="PANTHER" id="PTHR42826">
    <property type="entry name" value="DICARBOXYLATE TRANSPORTER 2.1, CHLOROPLASTIC"/>
    <property type="match status" value="1"/>
</dbReference>
<gene>
    <name evidence="7" type="ORF">TcarDRAFT_1446</name>
</gene>